<dbReference type="SUPFAM" id="SSF56235">
    <property type="entry name" value="N-terminal nucleophile aminohydrolases (Ntn hydrolases)"/>
    <property type="match status" value="1"/>
</dbReference>
<dbReference type="RefSeq" id="WP_406794753.1">
    <property type="nucleotide sequence ID" value="NZ_JBJHZX010000075.1"/>
</dbReference>
<dbReference type="SUPFAM" id="SSF52402">
    <property type="entry name" value="Adenine nucleotide alpha hydrolases-like"/>
    <property type="match status" value="1"/>
</dbReference>
<evidence type="ECO:0000256" key="7">
    <source>
        <dbReference type="ARBA" id="ARBA00022962"/>
    </source>
</evidence>
<dbReference type="InterPro" id="IPR051786">
    <property type="entry name" value="ASN_synthetase/amidase"/>
</dbReference>
<gene>
    <name evidence="10" type="ORF">ACJDU8_24260</name>
</gene>
<keyword evidence="7" id="KW-0315">Glutamine amidotransferase</keyword>
<evidence type="ECO:0000313" key="11">
    <source>
        <dbReference type="Proteomes" id="UP001623660"/>
    </source>
</evidence>
<evidence type="ECO:0000256" key="4">
    <source>
        <dbReference type="ARBA" id="ARBA00022741"/>
    </source>
</evidence>
<name>A0ABW8SS71_9CLOT</name>
<dbReference type="EC" id="6.3.5.4" evidence="3"/>
<dbReference type="InterPro" id="IPR017932">
    <property type="entry name" value="GATase_2_dom"/>
</dbReference>
<proteinExistence type="inferred from homology"/>
<dbReference type="PANTHER" id="PTHR43284">
    <property type="entry name" value="ASPARAGINE SYNTHETASE (GLUTAMINE-HYDROLYZING)"/>
    <property type="match status" value="1"/>
</dbReference>
<keyword evidence="4" id="KW-0547">Nucleotide-binding</keyword>
<dbReference type="Gene3D" id="3.40.50.620">
    <property type="entry name" value="HUPs"/>
    <property type="match status" value="2"/>
</dbReference>
<dbReference type="Proteomes" id="UP001623660">
    <property type="component" value="Unassembled WGS sequence"/>
</dbReference>
<comment type="caution">
    <text evidence="10">The sequence shown here is derived from an EMBL/GenBank/DDBJ whole genome shotgun (WGS) entry which is preliminary data.</text>
</comment>
<dbReference type="InterPro" id="IPR014729">
    <property type="entry name" value="Rossmann-like_a/b/a_fold"/>
</dbReference>
<accession>A0ABW8SS71</accession>
<evidence type="ECO:0000256" key="2">
    <source>
        <dbReference type="ARBA" id="ARBA00005752"/>
    </source>
</evidence>
<reference evidence="10 11" key="1">
    <citation type="submission" date="2024-11" db="EMBL/GenBank/DDBJ databases">
        <authorList>
            <person name="Heng Y.C."/>
            <person name="Lim A.C.H."/>
            <person name="Lee J.K.Y."/>
            <person name="Kittelmann S."/>
        </authorList>
    </citation>
    <scope>NUCLEOTIDE SEQUENCE [LARGE SCALE GENOMIC DNA]</scope>
    <source>
        <strain evidence="10 11">WILCCON 0269</strain>
    </source>
</reference>
<dbReference type="InterPro" id="IPR029055">
    <property type="entry name" value="Ntn_hydrolases_N"/>
</dbReference>
<dbReference type="PANTHER" id="PTHR43284:SF1">
    <property type="entry name" value="ASPARAGINE SYNTHETASE"/>
    <property type="match status" value="1"/>
</dbReference>
<keyword evidence="6" id="KW-0028">Amino-acid biosynthesis</keyword>
<dbReference type="InterPro" id="IPR006426">
    <property type="entry name" value="Asn_synth_AEB"/>
</dbReference>
<feature type="domain" description="Glutamine amidotransferase type-2" evidence="9">
    <location>
        <begin position="5"/>
        <end position="217"/>
    </location>
</feature>
<evidence type="ECO:0000256" key="1">
    <source>
        <dbReference type="ARBA" id="ARBA00005187"/>
    </source>
</evidence>
<dbReference type="PIRSF" id="PIRSF001589">
    <property type="entry name" value="Asn_synthetase_glu-h"/>
    <property type="match status" value="1"/>
</dbReference>
<dbReference type="InterPro" id="IPR033738">
    <property type="entry name" value="AsnB_N"/>
</dbReference>
<evidence type="ECO:0000256" key="6">
    <source>
        <dbReference type="ARBA" id="ARBA00022888"/>
    </source>
</evidence>
<keyword evidence="6" id="KW-0061">Asparagine biosynthesis</keyword>
<dbReference type="EMBL" id="JBJHZX010000075">
    <property type="protein sequence ID" value="MFL0198643.1"/>
    <property type="molecule type" value="Genomic_DNA"/>
</dbReference>
<evidence type="ECO:0000259" key="9">
    <source>
        <dbReference type="PROSITE" id="PS51278"/>
    </source>
</evidence>
<keyword evidence="5" id="KW-0067">ATP-binding</keyword>
<dbReference type="InterPro" id="IPR001962">
    <property type="entry name" value="Asn_synthase"/>
</dbReference>
<comment type="catalytic activity">
    <reaction evidence="8">
        <text>L-aspartate + L-glutamine + ATP + H2O = L-asparagine + L-glutamate + AMP + diphosphate + H(+)</text>
        <dbReference type="Rhea" id="RHEA:12228"/>
        <dbReference type="ChEBI" id="CHEBI:15377"/>
        <dbReference type="ChEBI" id="CHEBI:15378"/>
        <dbReference type="ChEBI" id="CHEBI:29985"/>
        <dbReference type="ChEBI" id="CHEBI:29991"/>
        <dbReference type="ChEBI" id="CHEBI:30616"/>
        <dbReference type="ChEBI" id="CHEBI:33019"/>
        <dbReference type="ChEBI" id="CHEBI:58048"/>
        <dbReference type="ChEBI" id="CHEBI:58359"/>
        <dbReference type="ChEBI" id="CHEBI:456215"/>
        <dbReference type="EC" id="6.3.5.4"/>
    </reaction>
</comment>
<organism evidence="10 11">
    <name type="scientific">Candidatus Clostridium eludens</name>
    <dbReference type="NCBI Taxonomy" id="3381663"/>
    <lineage>
        <taxon>Bacteria</taxon>
        <taxon>Bacillati</taxon>
        <taxon>Bacillota</taxon>
        <taxon>Clostridia</taxon>
        <taxon>Eubacteriales</taxon>
        <taxon>Clostridiaceae</taxon>
        <taxon>Clostridium</taxon>
    </lineage>
</organism>
<sequence>MGAICGIFCMDGSEVSEEMSSKMKDELSSYRVDDVATWKNEELFLGCGVQYITPESKLERLPYFDEDTGLVITADAIIDNRRELFSLMNVPELEWTSITDSQLILMSYKKWEEECPKYLVGDFAFAIWNENRKELFCARDHTGNRTFYFYSSPNIFAFCTLAKPLLCISEEGKKLNDRWIANFLSLRGPMHEVDSNETVYKNIQQLLPAYTIKLNYKKMIKKQYWDPLNLPKIRFKSDEEYEEAFKKVFFEAVHCRLRSIGAVGVQMSGGLDSGSVACVAAQKLAADGKRLQAFSVIPFPNYKDYLPKNIIANETDYIEAVGEKYKNIDITYCNCEGKNSVTDIDEYIDFLEQPYKFFKNCFWINDIELKAAKSGCTILLDGQNGNYTISFGDISIHLITLFRKGKWLSMHREIRDFSKFRNLKYFHVAKVFMKMILPDNIRSIYRRIRGRCEVKEYATAVNQELALKWKVDEFFQQESIGPYHKKCFDLDEARKVTVDPTGFSQMGGVYTKMSLKYGVVSRDPTRDKRVIEFCLSIPGDQYVRKGRERYLIRKSMSGILPDKVRLNYDVRGTQNADWIQRLLPMWQQIQKEIREMLKDERLKPYLDMDKIKKALNYIGDLPKQAEETSVEIIITSLIFGRFLSRFNEEMY</sequence>
<evidence type="ECO:0000313" key="10">
    <source>
        <dbReference type="EMBL" id="MFL0198643.1"/>
    </source>
</evidence>
<dbReference type="Pfam" id="PF00733">
    <property type="entry name" value="Asn_synthase"/>
    <property type="match status" value="1"/>
</dbReference>
<evidence type="ECO:0000256" key="3">
    <source>
        <dbReference type="ARBA" id="ARBA00012737"/>
    </source>
</evidence>
<dbReference type="Pfam" id="PF13537">
    <property type="entry name" value="GATase_7"/>
    <property type="match status" value="1"/>
</dbReference>
<dbReference type="PROSITE" id="PS51278">
    <property type="entry name" value="GATASE_TYPE_2"/>
    <property type="match status" value="1"/>
</dbReference>
<dbReference type="CDD" id="cd00712">
    <property type="entry name" value="AsnB"/>
    <property type="match status" value="1"/>
</dbReference>
<keyword evidence="11" id="KW-1185">Reference proteome</keyword>
<comment type="pathway">
    <text evidence="1">Amino-acid biosynthesis; L-asparagine biosynthesis; L-asparagine from L-aspartate (L-Gln route): step 1/1.</text>
</comment>
<dbReference type="Gene3D" id="3.60.20.10">
    <property type="entry name" value="Glutamine Phosphoribosylpyrophosphate, subunit 1, domain 1"/>
    <property type="match status" value="1"/>
</dbReference>
<evidence type="ECO:0000256" key="5">
    <source>
        <dbReference type="ARBA" id="ARBA00022840"/>
    </source>
</evidence>
<protein>
    <recommendedName>
        <fullName evidence="3">asparagine synthase (glutamine-hydrolyzing)</fullName>
        <ecNumber evidence="3">6.3.5.4</ecNumber>
    </recommendedName>
</protein>
<comment type="similarity">
    <text evidence="2">Belongs to the asparagine synthetase family.</text>
</comment>
<evidence type="ECO:0000256" key="8">
    <source>
        <dbReference type="ARBA" id="ARBA00048741"/>
    </source>
</evidence>